<organism evidence="7 8">
    <name type="scientific">Neolewinella marina</name>
    <dbReference type="NCBI Taxonomy" id="438751"/>
    <lineage>
        <taxon>Bacteria</taxon>
        <taxon>Pseudomonadati</taxon>
        <taxon>Bacteroidota</taxon>
        <taxon>Saprospiria</taxon>
        <taxon>Saprospirales</taxon>
        <taxon>Lewinellaceae</taxon>
        <taxon>Neolewinella</taxon>
    </lineage>
</organism>
<dbReference type="PANTHER" id="PTHR43780">
    <property type="entry name" value="1-AMINOCYCLOPROPANE-1-CARBOXYLATE DEAMINASE-RELATED"/>
    <property type="match status" value="1"/>
</dbReference>
<dbReference type="Gene3D" id="3.40.50.1100">
    <property type="match status" value="2"/>
</dbReference>
<keyword evidence="8" id="KW-1185">Reference proteome</keyword>
<evidence type="ECO:0000259" key="6">
    <source>
        <dbReference type="Pfam" id="PF00291"/>
    </source>
</evidence>
<gene>
    <name evidence="7" type="ORF">CGL56_06345</name>
</gene>
<evidence type="ECO:0000256" key="2">
    <source>
        <dbReference type="ARBA" id="ARBA00008639"/>
    </source>
</evidence>
<accession>A0A2G0CGN0</accession>
<feature type="active site" description="Nucleophile" evidence="4">
    <location>
        <position position="70"/>
    </location>
</feature>
<evidence type="ECO:0000256" key="5">
    <source>
        <dbReference type="PIRSR" id="PIRSR006278-2"/>
    </source>
</evidence>
<reference evidence="7 8" key="1">
    <citation type="submission" date="2017-10" db="EMBL/GenBank/DDBJ databases">
        <title>The draft genome sequence of Lewinella marina KCTC 32374.</title>
        <authorList>
            <person name="Wang K."/>
        </authorList>
    </citation>
    <scope>NUCLEOTIDE SEQUENCE [LARGE SCALE GENOMIC DNA]</scope>
    <source>
        <strain evidence="7 8">MKG-38</strain>
    </source>
</reference>
<dbReference type="InterPro" id="IPR001926">
    <property type="entry name" value="TrpB-like_PALP"/>
</dbReference>
<evidence type="ECO:0000256" key="3">
    <source>
        <dbReference type="ARBA" id="ARBA00022898"/>
    </source>
</evidence>
<dbReference type="GO" id="GO:0019148">
    <property type="term" value="F:D-cysteine desulfhydrase activity"/>
    <property type="evidence" value="ECO:0007669"/>
    <property type="project" value="TreeGrafter"/>
</dbReference>
<comment type="cofactor">
    <cofactor evidence="1">
        <name>pyridoxal 5'-phosphate</name>
        <dbReference type="ChEBI" id="CHEBI:597326"/>
    </cofactor>
</comment>
<comment type="caution">
    <text evidence="7">The sequence shown here is derived from an EMBL/GenBank/DDBJ whole genome shotgun (WGS) entry which is preliminary data.</text>
</comment>
<dbReference type="RefSeq" id="WP_099105694.1">
    <property type="nucleotide sequence ID" value="NZ_JAATJF010000002.1"/>
</dbReference>
<dbReference type="AlphaFoldDB" id="A0A2G0CGN0"/>
<feature type="modified residue" description="N6-(pyridoxal phosphate)lysine" evidence="5">
    <location>
        <position position="44"/>
    </location>
</feature>
<protein>
    <recommendedName>
        <fullName evidence="6">Tryptophan synthase beta chain-like PALP domain-containing protein</fullName>
    </recommendedName>
</protein>
<evidence type="ECO:0000256" key="4">
    <source>
        <dbReference type="PIRSR" id="PIRSR006278-1"/>
    </source>
</evidence>
<proteinExistence type="inferred from homology"/>
<dbReference type="OrthoDB" id="9801249at2"/>
<feature type="domain" description="Tryptophan synthase beta chain-like PALP" evidence="6">
    <location>
        <begin position="6"/>
        <end position="297"/>
    </location>
</feature>
<dbReference type="SUPFAM" id="SSF53686">
    <property type="entry name" value="Tryptophan synthase beta subunit-like PLP-dependent enzymes"/>
    <property type="match status" value="1"/>
</dbReference>
<dbReference type="Proteomes" id="UP000226437">
    <property type="component" value="Unassembled WGS sequence"/>
</dbReference>
<dbReference type="InterPro" id="IPR036052">
    <property type="entry name" value="TrpB-like_PALP_sf"/>
</dbReference>
<name>A0A2G0CGN0_9BACT</name>
<evidence type="ECO:0000313" key="7">
    <source>
        <dbReference type="EMBL" id="PHK99077.1"/>
    </source>
</evidence>
<dbReference type="PANTHER" id="PTHR43780:SF2">
    <property type="entry name" value="1-AMINOCYCLOPROPANE-1-CARBOXYLATE DEAMINASE-RELATED"/>
    <property type="match status" value="1"/>
</dbReference>
<sequence length="300" mass="32520">MRPLPPSPLQRLDHPVATAAGVALYVKRDDHYAWAPHDPLQGNKVRKLAPLLNRTDLDGRTVVSFGGAFSNHVAALSAAGVRFGFRTRFYIRGEAVRNLTLDFVARNGSQLTFVDRTTYRQKHHPEVQREIGITADEIVVPEGGTQPSALPFVGAVYGETVKQLGRAPDYFCLSAGTGGTAAGVVAAASGGRTRVEVYPALRGNWMRSEIESWLPPGTDTGHLDVITGYAFGGYGKFPTDWRLYTPEGAIAKRADLGDQLLPPLEPVYTAKLFTGVLHRLARGEYPRGASLVILHSGGIY</sequence>
<evidence type="ECO:0000256" key="1">
    <source>
        <dbReference type="ARBA" id="ARBA00001933"/>
    </source>
</evidence>
<dbReference type="InterPro" id="IPR027278">
    <property type="entry name" value="ACCD_DCysDesulf"/>
</dbReference>
<keyword evidence="3 5" id="KW-0663">Pyridoxal phosphate</keyword>
<dbReference type="PIRSF" id="PIRSF006278">
    <property type="entry name" value="ACCD_DCysDesulf"/>
    <property type="match status" value="1"/>
</dbReference>
<dbReference type="Pfam" id="PF00291">
    <property type="entry name" value="PALP"/>
    <property type="match status" value="1"/>
</dbReference>
<dbReference type="EMBL" id="PDLO01000002">
    <property type="protein sequence ID" value="PHK99077.1"/>
    <property type="molecule type" value="Genomic_DNA"/>
</dbReference>
<comment type="similarity">
    <text evidence="2">Belongs to the ACC deaminase/D-cysteine desulfhydrase family.</text>
</comment>
<evidence type="ECO:0000313" key="8">
    <source>
        <dbReference type="Proteomes" id="UP000226437"/>
    </source>
</evidence>